<dbReference type="SUPFAM" id="SSF55194">
    <property type="entry name" value="Ribosome recycling factor, RRF"/>
    <property type="match status" value="1"/>
</dbReference>
<feature type="domain" description="Ribosome recycling factor" evidence="4">
    <location>
        <begin position="17"/>
        <end position="180"/>
    </location>
</feature>
<reference evidence="5" key="1">
    <citation type="submission" date="2020-04" db="EMBL/GenBank/DDBJ databases">
        <authorList>
            <person name="Zhang T."/>
        </authorList>
    </citation>
    <scope>NUCLEOTIDE SEQUENCE</scope>
    <source>
        <strain evidence="5">HKST-UBA17</strain>
    </source>
</reference>
<dbReference type="PANTHER" id="PTHR20982:SF3">
    <property type="entry name" value="MITOCHONDRIAL RIBOSOME RECYCLING FACTOR PSEUDO 1"/>
    <property type="match status" value="1"/>
</dbReference>
<comment type="similarity">
    <text evidence="1 3">Belongs to the RRF family.</text>
</comment>
<dbReference type="Gene3D" id="1.10.132.20">
    <property type="entry name" value="Ribosome-recycling factor"/>
    <property type="match status" value="1"/>
</dbReference>
<comment type="function">
    <text evidence="3">Responsible for the release of ribosomes from messenger RNA at the termination of protein biosynthesis. May increase the efficiency of translation by recycling ribosomes from one round of translation to another.</text>
</comment>
<evidence type="ECO:0000256" key="1">
    <source>
        <dbReference type="ARBA" id="ARBA00005912"/>
    </source>
</evidence>
<dbReference type="InterPro" id="IPR002661">
    <property type="entry name" value="Ribosome_recyc_fac"/>
</dbReference>
<sequence length="182" mass="20679">MDFDLFDSDLEKCIEHLKEELAQIRTGRATAELIEPIKVEAYGTISPLKNLGNISVSDTRSLFVQVWDKGVVESVAKGIDAANLGLSTSIEGDGVRVHVPELTEERRKDLVKVMKERVETARISVRNVRRDYIKMIDEMVKEGELPEDDGKRFKDDIEKRVKKTNEVIEDMKDTKEGDLMSI</sequence>
<protein>
    <recommendedName>
        <fullName evidence="3">Ribosome-recycling factor</fullName>
        <shortName evidence="3">RRF</shortName>
    </recommendedName>
    <alternativeName>
        <fullName evidence="3">Ribosome-releasing factor</fullName>
    </alternativeName>
</protein>
<keyword evidence="3" id="KW-0963">Cytoplasm</keyword>
<evidence type="ECO:0000313" key="6">
    <source>
        <dbReference type="Proteomes" id="UP000741282"/>
    </source>
</evidence>
<comment type="caution">
    <text evidence="5">The sequence shown here is derived from an EMBL/GenBank/DDBJ whole genome shotgun (WGS) entry which is preliminary data.</text>
</comment>
<dbReference type="GO" id="GO:0043023">
    <property type="term" value="F:ribosomal large subunit binding"/>
    <property type="evidence" value="ECO:0007669"/>
    <property type="project" value="TreeGrafter"/>
</dbReference>
<dbReference type="GO" id="GO:0005737">
    <property type="term" value="C:cytoplasm"/>
    <property type="evidence" value="ECO:0007669"/>
    <property type="project" value="UniProtKB-SubCell"/>
</dbReference>
<dbReference type="EMBL" id="JAGQLN010000001">
    <property type="protein sequence ID" value="MCA9376354.1"/>
    <property type="molecule type" value="Genomic_DNA"/>
</dbReference>
<evidence type="ECO:0000259" key="4">
    <source>
        <dbReference type="Pfam" id="PF01765"/>
    </source>
</evidence>
<dbReference type="FunFam" id="3.30.1360.40:FF:000001">
    <property type="entry name" value="Ribosome-recycling factor"/>
    <property type="match status" value="1"/>
</dbReference>
<comment type="subcellular location">
    <subcellularLocation>
        <location evidence="3">Cytoplasm</location>
    </subcellularLocation>
</comment>
<dbReference type="PANTHER" id="PTHR20982">
    <property type="entry name" value="RIBOSOME RECYCLING FACTOR"/>
    <property type="match status" value="1"/>
</dbReference>
<gene>
    <name evidence="3 5" type="primary">frr</name>
    <name evidence="5" type="ORF">KC685_00350</name>
</gene>
<dbReference type="GO" id="GO:0006415">
    <property type="term" value="P:translational termination"/>
    <property type="evidence" value="ECO:0007669"/>
    <property type="project" value="UniProtKB-UniRule"/>
</dbReference>
<dbReference type="InterPro" id="IPR036191">
    <property type="entry name" value="RRF_sf"/>
</dbReference>
<dbReference type="Gene3D" id="3.30.1360.40">
    <property type="match status" value="1"/>
</dbReference>
<evidence type="ECO:0000256" key="3">
    <source>
        <dbReference type="HAMAP-Rule" id="MF_00040"/>
    </source>
</evidence>
<dbReference type="Pfam" id="PF01765">
    <property type="entry name" value="RRF"/>
    <property type="match status" value="1"/>
</dbReference>
<keyword evidence="2 3" id="KW-0648">Protein biosynthesis</keyword>
<organism evidence="5 6">
    <name type="scientific">Candidatus Dojkabacteria bacterium</name>
    <dbReference type="NCBI Taxonomy" id="2099670"/>
    <lineage>
        <taxon>Bacteria</taxon>
        <taxon>Candidatus Dojkabacteria</taxon>
    </lineage>
</organism>
<dbReference type="InterPro" id="IPR023584">
    <property type="entry name" value="Ribosome_recyc_fac_dom"/>
</dbReference>
<dbReference type="NCBIfam" id="TIGR00496">
    <property type="entry name" value="frr"/>
    <property type="match status" value="1"/>
</dbReference>
<accession>A0A955KWR6</accession>
<proteinExistence type="inferred from homology"/>
<reference evidence="5" key="2">
    <citation type="journal article" date="2021" name="Microbiome">
        <title>Successional dynamics and alternative stable states in a saline activated sludge microbial community over 9 years.</title>
        <authorList>
            <person name="Wang Y."/>
            <person name="Ye J."/>
            <person name="Ju F."/>
            <person name="Liu L."/>
            <person name="Boyd J.A."/>
            <person name="Deng Y."/>
            <person name="Parks D.H."/>
            <person name="Jiang X."/>
            <person name="Yin X."/>
            <person name="Woodcroft B.J."/>
            <person name="Tyson G.W."/>
            <person name="Hugenholtz P."/>
            <person name="Polz M.F."/>
            <person name="Zhang T."/>
        </authorList>
    </citation>
    <scope>NUCLEOTIDE SEQUENCE</scope>
    <source>
        <strain evidence="5">HKST-UBA17</strain>
    </source>
</reference>
<dbReference type="AlphaFoldDB" id="A0A955KWR6"/>
<name>A0A955KWR6_9BACT</name>
<dbReference type="HAMAP" id="MF_00040">
    <property type="entry name" value="RRF"/>
    <property type="match status" value="1"/>
</dbReference>
<dbReference type="Proteomes" id="UP000741282">
    <property type="component" value="Unassembled WGS sequence"/>
</dbReference>
<evidence type="ECO:0000256" key="2">
    <source>
        <dbReference type="ARBA" id="ARBA00022917"/>
    </source>
</evidence>
<evidence type="ECO:0000313" key="5">
    <source>
        <dbReference type="EMBL" id="MCA9376354.1"/>
    </source>
</evidence>